<organism evidence="2 3">
    <name type="scientific">Pseudomonas fluorescens</name>
    <dbReference type="NCBI Taxonomy" id="294"/>
    <lineage>
        <taxon>Bacteria</taxon>
        <taxon>Pseudomonadati</taxon>
        <taxon>Pseudomonadota</taxon>
        <taxon>Gammaproteobacteria</taxon>
        <taxon>Pseudomonadales</taxon>
        <taxon>Pseudomonadaceae</taxon>
        <taxon>Pseudomonas</taxon>
    </lineage>
</organism>
<sequence>MWCQHQTVIPVQALGAAAVLPRFNMAGNKEALIINPRETALRFERQNALPKHALSTARANQLLLLCFGNILCGLNVIFGYICLDLLLKVLNGLNYIRTALAGDIKDQSAQLRRNGCQVAALVAVTVYL</sequence>
<keyword evidence="1" id="KW-0472">Membrane</keyword>
<dbReference type="Proteomes" id="UP000066487">
    <property type="component" value="Chromosome"/>
</dbReference>
<accession>A0A0N9VUR9</accession>
<reference evidence="3" key="1">
    <citation type="submission" date="2015-09" db="EMBL/GenBank/DDBJ databases">
        <title>Whole genome sequence of Pseudomonas fluorescens FW300-N2E3.</title>
        <authorList>
            <person name="Ray J."/>
            <person name="Melnyk R."/>
            <person name="Deutschbauer A."/>
        </authorList>
    </citation>
    <scope>NUCLEOTIDE SEQUENCE [LARGE SCALE GENOMIC DNA]</scope>
    <source>
        <strain evidence="3">FW300-N2E3</strain>
    </source>
</reference>
<evidence type="ECO:0000313" key="2">
    <source>
        <dbReference type="EMBL" id="ALI04430.1"/>
    </source>
</evidence>
<gene>
    <name evidence="2" type="ORF">AO353_26460</name>
</gene>
<name>A0A0N9VUR9_PSEFL</name>
<reference evidence="2 3" key="2">
    <citation type="journal article" date="2018" name="Nature">
        <title>Mutant phenotypes for thousands of bacterial genes of unknown function.</title>
        <authorList>
            <person name="Price M.N."/>
            <person name="Wetmore K.M."/>
            <person name="Waters R.J."/>
            <person name="Callaghan M."/>
            <person name="Ray J."/>
            <person name="Liu H."/>
            <person name="Kuehl J.V."/>
            <person name="Melnyk R.A."/>
            <person name="Lamson J.S."/>
            <person name="Suh Y."/>
            <person name="Carlson H.K."/>
            <person name="Esquivel Z."/>
            <person name="Sadeeshkumar H."/>
            <person name="Chakraborty R."/>
            <person name="Zane G.M."/>
            <person name="Rubin B.E."/>
            <person name="Wall J.D."/>
            <person name="Visel A."/>
            <person name="Bristow J."/>
            <person name="Blow M.J."/>
            <person name="Arkin A.P."/>
            <person name="Deutschbauer A.M."/>
        </authorList>
    </citation>
    <scope>NUCLEOTIDE SEQUENCE [LARGE SCALE GENOMIC DNA]</scope>
    <source>
        <strain evidence="2 3">FW300-N2E3</strain>
    </source>
</reference>
<keyword evidence="1" id="KW-1133">Transmembrane helix</keyword>
<protein>
    <submittedName>
        <fullName evidence="2">Uncharacterized protein</fullName>
    </submittedName>
</protein>
<evidence type="ECO:0000256" key="1">
    <source>
        <dbReference type="SAM" id="Phobius"/>
    </source>
</evidence>
<feature type="transmembrane region" description="Helical" evidence="1">
    <location>
        <begin position="62"/>
        <end position="87"/>
    </location>
</feature>
<dbReference type="EMBL" id="CP012830">
    <property type="protein sequence ID" value="ALI04430.1"/>
    <property type="molecule type" value="Genomic_DNA"/>
</dbReference>
<dbReference type="AlphaFoldDB" id="A0A0N9VUR9"/>
<evidence type="ECO:0000313" key="3">
    <source>
        <dbReference type="Proteomes" id="UP000066487"/>
    </source>
</evidence>
<proteinExistence type="predicted"/>
<keyword evidence="1" id="KW-0812">Transmembrane</keyword>